<dbReference type="InterPro" id="IPR040198">
    <property type="entry name" value="Fido_containing"/>
</dbReference>
<dbReference type="PROSITE" id="PS51459">
    <property type="entry name" value="FIDO"/>
    <property type="match status" value="1"/>
</dbReference>
<feature type="active site" evidence="1">
    <location>
        <position position="443"/>
    </location>
</feature>
<dbReference type="PANTHER" id="PTHR13504:SF38">
    <property type="entry name" value="FIDO DOMAIN-CONTAINING PROTEIN"/>
    <property type="match status" value="1"/>
</dbReference>
<dbReference type="GO" id="GO:0005524">
    <property type="term" value="F:ATP binding"/>
    <property type="evidence" value="ECO:0007669"/>
    <property type="project" value="UniProtKB-KW"/>
</dbReference>
<accession>A0A1D2QT53</accession>
<proteinExistence type="predicted"/>
<evidence type="ECO:0000256" key="1">
    <source>
        <dbReference type="PIRSR" id="PIRSR640198-1"/>
    </source>
</evidence>
<reference evidence="4 5" key="1">
    <citation type="journal article" date="2016" name="Appl. Environ. Microbiol.">
        <title>Lack of Overt Genome Reduction in the Bryostatin-Producing Bryozoan Symbiont "Candidatus Endobugula sertula".</title>
        <authorList>
            <person name="Miller I.J."/>
            <person name="Vanee N."/>
            <person name="Fong S.S."/>
            <person name="Lim-Fong G.E."/>
            <person name="Kwan J.C."/>
        </authorList>
    </citation>
    <scope>NUCLEOTIDE SEQUENCE [LARGE SCALE GENOMIC DNA]</scope>
    <source>
        <strain evidence="4">AB1-4</strain>
    </source>
</reference>
<dbReference type="InterPro" id="IPR036597">
    <property type="entry name" value="Fido-like_dom_sf"/>
</dbReference>
<dbReference type="STRING" id="62101.AB835_01570"/>
<feature type="binding site" evidence="2">
    <location>
        <begin position="447"/>
        <end position="454"/>
    </location>
    <ligand>
        <name>ATP</name>
        <dbReference type="ChEBI" id="CHEBI:30616"/>
    </ligand>
</feature>
<feature type="domain" description="Fido" evidence="3">
    <location>
        <begin position="374"/>
        <end position="501"/>
    </location>
</feature>
<dbReference type="EMBL" id="MDLC01000004">
    <property type="protein sequence ID" value="ODS24771.1"/>
    <property type="molecule type" value="Genomic_DNA"/>
</dbReference>
<comment type="caution">
    <text evidence="4">The sequence shown here is derived from an EMBL/GenBank/DDBJ whole genome shotgun (WGS) entry which is preliminary data.</text>
</comment>
<sequence>MATPSDKLADSLEALHQLQGAGAVAIRSADLSRTHRERLVQNGFLQEVMKGWYIPARPDETQGESTAWYAAFWPFCVAYLSHYKGDEWCLSPEQSIALHTENWTVPQQLLVRSNKARNNVTPLPHNTSLLDIRATLPEAAQRTEKNGVQLYNLAAALVYCGTQIYTQNPTDIRAALAMISDASEVLALLLEGGHSAIAGRLAGAFRNIGRHQIADEIVQTMRAASYDVRENDPFEAPSSLIFSRREPSPYVNRIRLMWQDMREVVIQHFPTAPLQPIDASAYREQMEAIYVTDAYHSLSIEGYRVTPDLIQQVRSGDWHPDYKEDDKNKLDALAARGYWQAYQAVRDSVEKILAGENAGQVVSDDHRVWYREMFAPGVTAGIHQPSDLAGYRNGAVFIRRSMHVPPSCESVRDAMPAFFELLAEEDNAAVRVVLGHFIFVYIHPYMDGNGRMGRFLMNAMLASGGYPWTIVPLEKRTEYMEALEQASVYQNIGNFAQFIGEQVQATTA</sequence>
<dbReference type="PANTHER" id="PTHR13504">
    <property type="entry name" value="FIDO DOMAIN-CONTAINING PROTEIN DDB_G0283145"/>
    <property type="match status" value="1"/>
</dbReference>
<evidence type="ECO:0000313" key="5">
    <source>
        <dbReference type="Proteomes" id="UP000242502"/>
    </source>
</evidence>
<evidence type="ECO:0000259" key="3">
    <source>
        <dbReference type="PROSITE" id="PS51459"/>
    </source>
</evidence>
<dbReference type="Gene3D" id="1.10.3290.10">
    <property type="entry name" value="Fido-like domain"/>
    <property type="match status" value="1"/>
</dbReference>
<dbReference type="InterPro" id="IPR003812">
    <property type="entry name" value="Fido"/>
</dbReference>
<dbReference type="Pfam" id="PF02661">
    <property type="entry name" value="Fic"/>
    <property type="match status" value="1"/>
</dbReference>
<keyword evidence="2" id="KW-0067">ATP-binding</keyword>
<evidence type="ECO:0000256" key="2">
    <source>
        <dbReference type="PIRSR" id="PIRSR640198-2"/>
    </source>
</evidence>
<dbReference type="Proteomes" id="UP000242502">
    <property type="component" value="Unassembled WGS sequence"/>
</dbReference>
<evidence type="ECO:0000313" key="4">
    <source>
        <dbReference type="EMBL" id="ODS24771.1"/>
    </source>
</evidence>
<name>A0A1D2QT53_9GAMM</name>
<organism evidence="4 5">
    <name type="scientific">Candidatus Endobugula sertula</name>
    <name type="common">Bugula neritina bacterial symbiont</name>
    <dbReference type="NCBI Taxonomy" id="62101"/>
    <lineage>
        <taxon>Bacteria</taxon>
        <taxon>Pseudomonadati</taxon>
        <taxon>Pseudomonadota</taxon>
        <taxon>Gammaproteobacteria</taxon>
        <taxon>Cellvibrionales</taxon>
        <taxon>Cellvibrionaceae</taxon>
        <taxon>Candidatus Endobugula</taxon>
    </lineage>
</organism>
<keyword evidence="2" id="KW-0547">Nucleotide-binding</keyword>
<protein>
    <submittedName>
        <fullName evidence="4">Cell filamentation protein Fic</fullName>
    </submittedName>
</protein>
<dbReference type="SUPFAM" id="SSF140931">
    <property type="entry name" value="Fic-like"/>
    <property type="match status" value="1"/>
</dbReference>
<gene>
    <name evidence="4" type="ORF">AB835_01570</name>
</gene>
<dbReference type="AlphaFoldDB" id="A0A1D2QT53"/>